<proteinExistence type="predicted"/>
<gene>
    <name evidence="1" type="ordered locus">Thexy_1008</name>
</gene>
<protein>
    <submittedName>
        <fullName evidence="1">Uncharacterized protein</fullName>
    </submittedName>
</protein>
<reference evidence="1" key="1">
    <citation type="submission" date="2011-05" db="EMBL/GenBank/DDBJ databases">
        <title>Complete sequence of Thermoanaerobacterium xylanolyticum LX-11.</title>
        <authorList>
            <consortium name="US DOE Joint Genome Institute"/>
            <person name="Lucas S."/>
            <person name="Han J."/>
            <person name="Lapidus A."/>
            <person name="Cheng J.-F."/>
            <person name="Goodwin L."/>
            <person name="Pitluck S."/>
            <person name="Peters L."/>
            <person name="Mikhailova N."/>
            <person name="Lu M."/>
            <person name="Han C."/>
            <person name="Tapia R."/>
            <person name="Land M."/>
            <person name="Hauser L."/>
            <person name="Kyrpides N."/>
            <person name="Ivanova N."/>
            <person name="Pagani I."/>
            <person name="Hemme C."/>
            <person name="Woyke T."/>
        </authorList>
    </citation>
    <scope>NUCLEOTIDE SEQUENCE</scope>
    <source>
        <strain evidence="1">LX-11</strain>
    </source>
</reference>
<name>F6BK46_THEXL</name>
<dbReference type="STRING" id="858215.Thexy_1008"/>
<organism evidence="1 2">
    <name type="scientific">Thermoanaerobacterium xylanolyticum (strain ATCC 49914 / DSM 7097 / LX-11)</name>
    <dbReference type="NCBI Taxonomy" id="858215"/>
    <lineage>
        <taxon>Bacteria</taxon>
        <taxon>Bacillati</taxon>
        <taxon>Bacillota</taxon>
        <taxon>Clostridia</taxon>
        <taxon>Thermoanaerobacterales</taxon>
        <taxon>Thermoanaerobacteraceae</taxon>
        <taxon>Thermoanaerobacterium</taxon>
    </lineage>
</organism>
<sequence length="86" mass="10319">MVNYRLKALIMDVVENQLKMDDPKCTKATLMRLKNLGYSEQKSKEMIGSVLIEEIYYILKEKTHFNEKKYCEKLSLLPDYYFKKKD</sequence>
<dbReference type="HOGENOM" id="CLU_174030_1_0_9"/>
<evidence type="ECO:0000313" key="1">
    <source>
        <dbReference type="EMBL" id="AEF17041.1"/>
    </source>
</evidence>
<dbReference type="KEGG" id="txy:Thexy_1008"/>
<dbReference type="Proteomes" id="UP000007239">
    <property type="component" value="Chromosome"/>
</dbReference>
<evidence type="ECO:0000313" key="2">
    <source>
        <dbReference type="Proteomes" id="UP000007239"/>
    </source>
</evidence>
<dbReference type="EMBL" id="CP002739">
    <property type="protein sequence ID" value="AEF17041.1"/>
    <property type="molecule type" value="Genomic_DNA"/>
</dbReference>
<dbReference type="RefSeq" id="WP_013787784.1">
    <property type="nucleotide sequence ID" value="NC_015555.1"/>
</dbReference>
<dbReference type="eggNOG" id="ENOG503316X">
    <property type="taxonomic scope" value="Bacteria"/>
</dbReference>
<keyword evidence="2" id="KW-1185">Reference proteome</keyword>
<accession>F6BK46</accession>
<dbReference type="AlphaFoldDB" id="F6BK46"/>